<dbReference type="Gene3D" id="3.30.590.20">
    <property type="match status" value="1"/>
</dbReference>
<dbReference type="GO" id="GO:0005524">
    <property type="term" value="F:ATP binding"/>
    <property type="evidence" value="ECO:0007669"/>
    <property type="project" value="UniProtKB-KW"/>
</dbReference>
<dbReference type="InterPro" id="IPR006336">
    <property type="entry name" value="GCS2"/>
</dbReference>
<keyword evidence="2 5" id="KW-0547">Nucleotide-binding</keyword>
<dbReference type="OrthoDB" id="9803842at2"/>
<comment type="similarity">
    <text evidence="5">Belongs to the glutamate--cysteine ligase type 2 family. YbdK subfamily.</text>
</comment>
<evidence type="ECO:0000313" key="6">
    <source>
        <dbReference type="EMBL" id="SKB09027.1"/>
    </source>
</evidence>
<dbReference type="SUPFAM" id="SSF55931">
    <property type="entry name" value="Glutamine synthetase/guanido kinase"/>
    <property type="match status" value="1"/>
</dbReference>
<proteinExistence type="inferred from homology"/>
<dbReference type="PANTHER" id="PTHR36510">
    <property type="entry name" value="GLUTAMATE--CYSTEINE LIGASE 2-RELATED"/>
    <property type="match status" value="1"/>
</dbReference>
<dbReference type="GO" id="GO:0004357">
    <property type="term" value="F:glutamate-cysteine ligase activity"/>
    <property type="evidence" value="ECO:0007669"/>
    <property type="project" value="UniProtKB-EC"/>
</dbReference>
<dbReference type="PANTHER" id="PTHR36510:SF1">
    <property type="entry name" value="GLUTAMATE--CYSTEINE LIGASE 2-RELATED"/>
    <property type="match status" value="1"/>
</dbReference>
<dbReference type="EMBL" id="LT796768">
    <property type="protein sequence ID" value="SKB09027.1"/>
    <property type="molecule type" value="Genomic_DNA"/>
</dbReference>
<evidence type="ECO:0000313" key="7">
    <source>
        <dbReference type="Proteomes" id="UP000191040"/>
    </source>
</evidence>
<dbReference type="InterPro" id="IPR014746">
    <property type="entry name" value="Gln_synth/guanido_kin_cat_dom"/>
</dbReference>
<dbReference type="NCBIfam" id="NF010041">
    <property type="entry name" value="PRK13517.1-1"/>
    <property type="match status" value="1"/>
</dbReference>
<accession>A0A1T4Z4M9</accession>
<organism evidence="6 7">
    <name type="scientific">Aeromicrobium choanae</name>
    <dbReference type="NCBI Taxonomy" id="1736691"/>
    <lineage>
        <taxon>Bacteria</taxon>
        <taxon>Bacillati</taxon>
        <taxon>Actinomycetota</taxon>
        <taxon>Actinomycetes</taxon>
        <taxon>Propionibacteriales</taxon>
        <taxon>Nocardioidaceae</taxon>
        <taxon>Aeromicrobium</taxon>
    </lineage>
</organism>
<dbReference type="Pfam" id="PF04107">
    <property type="entry name" value="GCS2"/>
    <property type="match status" value="1"/>
</dbReference>
<dbReference type="InterPro" id="IPR050141">
    <property type="entry name" value="GCL_type2/YbdK_subfam"/>
</dbReference>
<comment type="function">
    <text evidence="5">ATP-dependent carboxylate-amine ligase which exhibits weak glutamate--cysteine ligase activity.</text>
</comment>
<evidence type="ECO:0000256" key="5">
    <source>
        <dbReference type="HAMAP-Rule" id="MF_01609"/>
    </source>
</evidence>
<dbReference type="STRING" id="1736691.SAMN06295964_2456"/>
<dbReference type="GO" id="GO:0042398">
    <property type="term" value="P:modified amino acid biosynthetic process"/>
    <property type="evidence" value="ECO:0007669"/>
    <property type="project" value="InterPro"/>
</dbReference>
<dbReference type="EC" id="6.3.2.2" evidence="5"/>
<keyword evidence="7" id="KW-1185">Reference proteome</keyword>
<dbReference type="AlphaFoldDB" id="A0A1T4Z4M9"/>
<keyword evidence="1 5" id="KW-0436">Ligase</keyword>
<evidence type="ECO:0000256" key="2">
    <source>
        <dbReference type="ARBA" id="ARBA00022741"/>
    </source>
</evidence>
<protein>
    <recommendedName>
        <fullName evidence="5">Putative glutamate--cysteine ligase 2</fullName>
        <ecNumber evidence="5">6.3.2.2</ecNumber>
    </recommendedName>
    <alternativeName>
        <fullName evidence="5">Gamma-glutamylcysteine synthetase 2</fullName>
        <shortName evidence="5">GCS 2</shortName>
        <shortName evidence="5">Gamma-GCS 2</shortName>
    </alternativeName>
</protein>
<gene>
    <name evidence="6" type="ORF">SAMN06295964_2456</name>
</gene>
<dbReference type="HAMAP" id="MF_01609">
    <property type="entry name" value="Glu_cys_ligase_2"/>
    <property type="match status" value="1"/>
</dbReference>
<sequence length="383" mass="41548">MPSDDPRGFAPGAAGYVPRVNRVGIEEELFVVDDRGHIVPESEAVVRAHRRLGPDEQLDHELFLQQIELQTGPHEDPDGLREDLVAQRSSAVAAARAVGLNAVAVPVDVLGGSEPRPTPDSRYDRMIARYGEIGRNGMTCGMHVHVEVADEDAIHVVDGLRPWTPLLTALSANAPFFHGRDTHHASWRGHLWDMWPTAGPVETFGDLETYRAVVEELIASGAALDEHMLYLDARIAEQFPTVEVRVADACTDVEDALLVAEVTRGLVATLATAPTEAGPWRLETLKAARWRARHDGLGGTLLDPVTRTFVPAEQALDSLVKTIGASLDEAGTHDRVTEGIHRVLTRGNGAARQRAAAGDSLDLAAVMADLIRRTDPHHEEDAS</sequence>
<dbReference type="Proteomes" id="UP000191040">
    <property type="component" value="Chromosome I"/>
</dbReference>
<dbReference type="NCBIfam" id="TIGR02050">
    <property type="entry name" value="gshA_cyan_rel"/>
    <property type="match status" value="1"/>
</dbReference>
<evidence type="ECO:0000256" key="1">
    <source>
        <dbReference type="ARBA" id="ARBA00022598"/>
    </source>
</evidence>
<evidence type="ECO:0000256" key="4">
    <source>
        <dbReference type="ARBA" id="ARBA00048819"/>
    </source>
</evidence>
<name>A0A1T4Z4M9_9ACTN</name>
<evidence type="ECO:0000256" key="3">
    <source>
        <dbReference type="ARBA" id="ARBA00022840"/>
    </source>
</evidence>
<keyword evidence="3 5" id="KW-0067">ATP-binding</keyword>
<reference evidence="7" key="1">
    <citation type="submission" date="2017-02" db="EMBL/GenBank/DDBJ databases">
        <authorList>
            <person name="Varghese N."/>
            <person name="Submissions S."/>
        </authorList>
    </citation>
    <scope>NUCLEOTIDE SEQUENCE [LARGE SCALE GENOMIC DNA]</scope>
    <source>
        <strain evidence="7">9H-4</strain>
    </source>
</reference>
<dbReference type="InterPro" id="IPR011793">
    <property type="entry name" value="YbdK"/>
</dbReference>
<comment type="catalytic activity">
    <reaction evidence="4 5">
        <text>L-cysteine + L-glutamate + ATP = gamma-L-glutamyl-L-cysteine + ADP + phosphate + H(+)</text>
        <dbReference type="Rhea" id="RHEA:13285"/>
        <dbReference type="ChEBI" id="CHEBI:15378"/>
        <dbReference type="ChEBI" id="CHEBI:29985"/>
        <dbReference type="ChEBI" id="CHEBI:30616"/>
        <dbReference type="ChEBI" id="CHEBI:35235"/>
        <dbReference type="ChEBI" id="CHEBI:43474"/>
        <dbReference type="ChEBI" id="CHEBI:58173"/>
        <dbReference type="ChEBI" id="CHEBI:456216"/>
        <dbReference type="EC" id="6.3.2.2"/>
    </reaction>
</comment>